<gene>
    <name evidence="6" type="ORF">AT746_15260</name>
</gene>
<feature type="chain" id="PRO_5027163792" description="Phosphate-binding protein" evidence="4">
    <location>
        <begin position="21"/>
        <end position="311"/>
    </location>
</feature>
<organism evidence="6 7">
    <name type="scientific">Lacimicrobium alkaliphilum</name>
    <dbReference type="NCBI Taxonomy" id="1526571"/>
    <lineage>
        <taxon>Bacteria</taxon>
        <taxon>Pseudomonadati</taxon>
        <taxon>Pseudomonadota</taxon>
        <taxon>Gammaproteobacteria</taxon>
        <taxon>Alteromonadales</taxon>
        <taxon>Alteromonadaceae</taxon>
        <taxon>Lacimicrobium</taxon>
    </lineage>
</organism>
<keyword evidence="4" id="KW-0964">Secreted</keyword>
<dbReference type="InterPro" id="IPR050811">
    <property type="entry name" value="Phosphate_ABC_transporter"/>
</dbReference>
<keyword evidence="7" id="KW-1185">Reference proteome</keyword>
<evidence type="ECO:0000256" key="3">
    <source>
        <dbReference type="ARBA" id="ARBA00022729"/>
    </source>
</evidence>
<comment type="subcellular location">
    <subcellularLocation>
        <location evidence="4">Periplasm</location>
    </subcellularLocation>
    <subcellularLocation>
        <location evidence="4">Secreted</location>
    </subcellularLocation>
</comment>
<keyword evidence="4" id="KW-0574">Periplasm</keyword>
<dbReference type="STRING" id="1526571.AT746_15260"/>
<dbReference type="PANTHER" id="PTHR30570">
    <property type="entry name" value="PERIPLASMIC PHOSPHATE BINDING COMPONENT OF PHOSPHATE ABC TRANSPORTER"/>
    <property type="match status" value="1"/>
</dbReference>
<evidence type="ECO:0000256" key="2">
    <source>
        <dbReference type="ARBA" id="ARBA00022448"/>
    </source>
</evidence>
<keyword evidence="2 4" id="KW-0813">Transport</keyword>
<dbReference type="Proteomes" id="UP000068447">
    <property type="component" value="Chromosome"/>
</dbReference>
<dbReference type="GO" id="GO:0042301">
    <property type="term" value="F:phosphate ion binding"/>
    <property type="evidence" value="ECO:0007669"/>
    <property type="project" value="UniProtKB-UniRule"/>
</dbReference>
<dbReference type="InterPro" id="IPR011862">
    <property type="entry name" value="Phos-bd"/>
</dbReference>
<evidence type="ECO:0000259" key="5">
    <source>
        <dbReference type="Pfam" id="PF12849"/>
    </source>
</evidence>
<feature type="domain" description="PBP" evidence="5">
    <location>
        <begin position="28"/>
        <end position="284"/>
    </location>
</feature>
<comment type="similarity">
    <text evidence="1 4">Belongs to the PstS family.</text>
</comment>
<evidence type="ECO:0000313" key="6">
    <source>
        <dbReference type="EMBL" id="ALS99482.1"/>
    </source>
</evidence>
<dbReference type="GO" id="GO:0007155">
    <property type="term" value="P:cell adhesion"/>
    <property type="evidence" value="ECO:0007669"/>
    <property type="project" value="UniProtKB-UniRule"/>
</dbReference>
<dbReference type="OrthoDB" id="9765713at2"/>
<name>A0A0U2RQ29_9ALTE</name>
<feature type="signal peptide" evidence="4">
    <location>
        <begin position="1"/>
        <end position="20"/>
    </location>
</feature>
<dbReference type="PANTHER" id="PTHR30570:SF6">
    <property type="entry name" value="PHOSPHATE-BINDING PROTEIN PSTS"/>
    <property type="match status" value="1"/>
</dbReference>
<evidence type="ECO:0000313" key="7">
    <source>
        <dbReference type="Proteomes" id="UP000068447"/>
    </source>
</evidence>
<dbReference type="KEGG" id="lal:AT746_15260"/>
<dbReference type="NCBIfam" id="TIGR02136">
    <property type="entry name" value="ptsS_2"/>
    <property type="match status" value="1"/>
</dbReference>
<dbReference type="CDD" id="cd13653">
    <property type="entry name" value="PBP2_phosphate_like_1"/>
    <property type="match status" value="1"/>
</dbReference>
<dbReference type="RefSeq" id="WP_062481912.1">
    <property type="nucleotide sequence ID" value="NZ_CP013650.1"/>
</dbReference>
<dbReference type="SUPFAM" id="SSF53850">
    <property type="entry name" value="Periplasmic binding protein-like II"/>
    <property type="match status" value="1"/>
</dbReference>
<comment type="function">
    <text evidence="4">Involved in the system for phosphate transport across the cytoplasmic membrane.</text>
</comment>
<dbReference type="EMBL" id="CP013650">
    <property type="protein sequence ID" value="ALS99482.1"/>
    <property type="molecule type" value="Genomic_DNA"/>
</dbReference>
<keyword evidence="4" id="KW-0592">Phosphate transport</keyword>
<dbReference type="GO" id="GO:0006817">
    <property type="term" value="P:phosphate ion transport"/>
    <property type="evidence" value="ECO:0007669"/>
    <property type="project" value="UniProtKB-UniRule"/>
</dbReference>
<protein>
    <recommendedName>
        <fullName evidence="4">Phosphate-binding protein</fullName>
    </recommendedName>
</protein>
<proteinExistence type="inferred from homology"/>
<evidence type="ECO:0000256" key="4">
    <source>
        <dbReference type="RuleBase" id="RU367119"/>
    </source>
</evidence>
<dbReference type="GO" id="GO:0042597">
    <property type="term" value="C:periplasmic space"/>
    <property type="evidence" value="ECO:0007669"/>
    <property type="project" value="UniProtKB-SubCell"/>
</dbReference>
<sequence>MLLRSLLVFILFFTLPAAVAEDYSKKPGVAGNITSVGSDTLGNLMTFWAEEFKRIYPHVTFQIQASGSSTAPAALTEGTANIGPMSRQLKESEIAYFSKTHGYQPTVLIVAVDAIALFVDLHNPVQGLNLQQIDSIFSATRFCGGPQPLRFWHQVGLEGEWQGKRIKLFSRNSVSGTYGLFKEKALCQGDFLKTVNEQPGSASVVQSVAYSDGALGYAGFGYKTAGVRALPVARDGMQYVEPSMEKIASGEYPLSRFLYIVVNKQPEQPLPPLVQEFLRFVLSSQGQDLVSRDGFIPIPHRLKGQQLRMIE</sequence>
<dbReference type="Gene3D" id="3.40.190.10">
    <property type="entry name" value="Periplasmic binding protein-like II"/>
    <property type="match status" value="2"/>
</dbReference>
<keyword evidence="3 4" id="KW-0732">Signal</keyword>
<accession>A0A0U2RQ29</accession>
<evidence type="ECO:0000256" key="1">
    <source>
        <dbReference type="ARBA" id="ARBA00008725"/>
    </source>
</evidence>
<dbReference type="GO" id="GO:0005576">
    <property type="term" value="C:extracellular region"/>
    <property type="evidence" value="ECO:0007669"/>
    <property type="project" value="UniProtKB-SubCell"/>
</dbReference>
<dbReference type="InterPro" id="IPR024370">
    <property type="entry name" value="PBP_domain"/>
</dbReference>
<dbReference type="AlphaFoldDB" id="A0A0U2RQ29"/>
<dbReference type="Pfam" id="PF12849">
    <property type="entry name" value="PBP_like_2"/>
    <property type="match status" value="1"/>
</dbReference>
<reference evidence="6 7" key="1">
    <citation type="submission" date="2015-12" db="EMBL/GenBank/DDBJ databases">
        <title>Complete genome of Lacimicrobium alkaliphilum KCTC 32984.</title>
        <authorList>
            <person name="Kim S.-G."/>
            <person name="Lee Y.-J."/>
        </authorList>
    </citation>
    <scope>NUCLEOTIDE SEQUENCE [LARGE SCALE GENOMIC DNA]</scope>
    <source>
        <strain evidence="6 7">YelD216</strain>
    </source>
</reference>